<feature type="compositionally biased region" description="Basic and acidic residues" evidence="1">
    <location>
        <begin position="200"/>
        <end position="219"/>
    </location>
</feature>
<gene>
    <name evidence="2" type="ORF">Rt10032_c21g6522</name>
</gene>
<feature type="region of interest" description="Disordered" evidence="1">
    <location>
        <begin position="1"/>
        <end position="219"/>
    </location>
</feature>
<comment type="caution">
    <text evidence="2">The sequence shown here is derived from an EMBL/GenBank/DDBJ whole genome shotgun (WGS) entry which is preliminary data.</text>
</comment>
<organism evidence="2 3">
    <name type="scientific">Rhodotorula toruloides</name>
    <name type="common">Yeast</name>
    <name type="synonym">Rhodosporidium toruloides</name>
    <dbReference type="NCBI Taxonomy" id="5286"/>
    <lineage>
        <taxon>Eukaryota</taxon>
        <taxon>Fungi</taxon>
        <taxon>Dikarya</taxon>
        <taxon>Basidiomycota</taxon>
        <taxon>Pucciniomycotina</taxon>
        <taxon>Microbotryomycetes</taxon>
        <taxon>Sporidiobolales</taxon>
        <taxon>Sporidiobolaceae</taxon>
        <taxon>Rhodotorula</taxon>
    </lineage>
</organism>
<feature type="compositionally biased region" description="Polar residues" evidence="1">
    <location>
        <begin position="92"/>
        <end position="113"/>
    </location>
</feature>
<evidence type="ECO:0000256" key="1">
    <source>
        <dbReference type="SAM" id="MobiDB-lite"/>
    </source>
</evidence>
<dbReference type="OrthoDB" id="2528297at2759"/>
<feature type="compositionally biased region" description="Basic and acidic residues" evidence="1">
    <location>
        <begin position="150"/>
        <end position="161"/>
    </location>
</feature>
<protein>
    <submittedName>
        <fullName evidence="2">CsbD-like family protein</fullName>
    </submittedName>
</protein>
<evidence type="ECO:0000313" key="2">
    <source>
        <dbReference type="EMBL" id="GEM12505.1"/>
    </source>
</evidence>
<feature type="compositionally biased region" description="Low complexity" evidence="1">
    <location>
        <begin position="8"/>
        <end position="18"/>
    </location>
</feature>
<dbReference type="Proteomes" id="UP000321518">
    <property type="component" value="Unassembled WGS sequence"/>
</dbReference>
<name>A0A511KRG1_RHOTO</name>
<accession>A0A511KRG1</accession>
<proteinExistence type="predicted"/>
<dbReference type="EMBL" id="BJWK01000021">
    <property type="protein sequence ID" value="GEM12505.1"/>
    <property type="molecule type" value="Genomic_DNA"/>
</dbReference>
<reference evidence="2 3" key="1">
    <citation type="submission" date="2019-07" db="EMBL/GenBank/DDBJ databases">
        <title>Rhodotorula toruloides NBRC10032 genome sequencing.</title>
        <authorList>
            <person name="Shida Y."/>
            <person name="Takaku H."/>
            <person name="Ogasawara W."/>
            <person name="Mori K."/>
        </authorList>
    </citation>
    <scope>NUCLEOTIDE SEQUENCE [LARGE SCALE GENOMIC DNA]</scope>
    <source>
        <strain evidence="2 3">NBRC10032</strain>
    </source>
</reference>
<feature type="compositionally biased region" description="Polar residues" evidence="1">
    <location>
        <begin position="30"/>
        <end position="84"/>
    </location>
</feature>
<evidence type="ECO:0000313" key="3">
    <source>
        <dbReference type="Proteomes" id="UP000321518"/>
    </source>
</evidence>
<dbReference type="AlphaFoldDB" id="A0A511KRG1"/>
<sequence length="219" mass="22099">MQPREDAPAPAAYAEPAYTTSQDVPACTLPSRSTTAGGSQQQTSDPAESLSKQAGQPASGYPQSGSIAASQDITAPSASQQIQETPAAEGQAGTQSRSQTLESAEQHPSQPAGSQPVIGTQRDESKHTTGGVAKHPATVASHPAHPGIAAEEKEGEKRAGEKTTSTATGGAPSVGDKIVGATQKAVRKVTDDPSQVAEGQARKAEGKAAAADVREARAA</sequence>